<evidence type="ECO:0000256" key="1">
    <source>
        <dbReference type="ARBA" id="ARBA00001946"/>
    </source>
</evidence>
<dbReference type="GO" id="GO:0005525">
    <property type="term" value="F:GTP binding"/>
    <property type="evidence" value="ECO:0007669"/>
    <property type="project" value="UniProtKB-UniRule"/>
</dbReference>
<feature type="binding site" evidence="9">
    <location>
        <begin position="280"/>
        <end position="283"/>
    </location>
    <ligand>
        <name>GTP</name>
        <dbReference type="ChEBI" id="CHEBI:37565"/>
    </ligand>
</feature>
<dbReference type="PROSITE" id="PS00905">
    <property type="entry name" value="GTP1_OBG"/>
    <property type="match status" value="1"/>
</dbReference>
<feature type="binding site" evidence="9">
    <location>
        <begin position="211"/>
        <end position="214"/>
    </location>
    <ligand>
        <name>GTP</name>
        <dbReference type="ChEBI" id="CHEBI:37565"/>
    </ligand>
</feature>
<dbReference type="Pfam" id="PF01018">
    <property type="entry name" value="GTP1_OBG"/>
    <property type="match status" value="1"/>
</dbReference>
<evidence type="ECO:0000256" key="6">
    <source>
        <dbReference type="ARBA" id="ARBA00022801"/>
    </source>
</evidence>
<feature type="binding site" evidence="9">
    <location>
        <begin position="164"/>
        <end position="171"/>
    </location>
    <ligand>
        <name>GTP</name>
        <dbReference type="ChEBI" id="CHEBI:37565"/>
    </ligand>
</feature>
<dbReference type="EC" id="3.6.5.-" evidence="9"/>
<dbReference type="Gene3D" id="3.30.300.350">
    <property type="entry name" value="GTP-binding protein OBG, C-terminal domain"/>
    <property type="match status" value="1"/>
</dbReference>
<dbReference type="HAMAP" id="MF_01454">
    <property type="entry name" value="GTPase_Obg"/>
    <property type="match status" value="1"/>
</dbReference>
<dbReference type="NCBIfam" id="NF008954">
    <property type="entry name" value="PRK12296.1"/>
    <property type="match status" value="1"/>
</dbReference>
<dbReference type="PROSITE" id="PS51883">
    <property type="entry name" value="OBG"/>
    <property type="match status" value="1"/>
</dbReference>
<comment type="subcellular location">
    <subcellularLocation>
        <location evidence="9">Cytoplasm</location>
    </subcellularLocation>
</comment>
<keyword evidence="8 9" id="KW-0342">GTP-binding</keyword>
<keyword evidence="4 9" id="KW-0479">Metal-binding</keyword>
<comment type="function">
    <text evidence="9">An essential GTPase which binds GTP, GDP and possibly (p)ppGpp with moderate affinity, with high nucleotide exchange rates and a fairly low GTP hydrolysis rate. Plays a role in control of the cell cycle, stress response, ribosome biogenesis and in those bacteria that undergo differentiation, in morphogenesis control.</text>
</comment>
<feature type="domain" description="OBG-type G" evidence="10">
    <location>
        <begin position="158"/>
        <end position="326"/>
    </location>
</feature>
<dbReference type="PANTHER" id="PTHR11702">
    <property type="entry name" value="DEVELOPMENTALLY REGULATED GTP-BINDING PROTEIN-RELATED"/>
    <property type="match status" value="1"/>
</dbReference>
<dbReference type="RefSeq" id="WP_118764622.1">
    <property type="nucleotide sequence ID" value="NZ_CABJCF010000002.1"/>
</dbReference>
<evidence type="ECO:0000259" key="10">
    <source>
        <dbReference type="PROSITE" id="PS51710"/>
    </source>
</evidence>
<dbReference type="GO" id="GO:0000287">
    <property type="term" value="F:magnesium ion binding"/>
    <property type="evidence" value="ECO:0007669"/>
    <property type="project" value="InterPro"/>
</dbReference>
<evidence type="ECO:0000256" key="5">
    <source>
        <dbReference type="ARBA" id="ARBA00022741"/>
    </source>
</evidence>
<dbReference type="Gene3D" id="2.70.210.12">
    <property type="entry name" value="GTP1/OBG domain"/>
    <property type="match status" value="1"/>
</dbReference>
<evidence type="ECO:0000313" key="13">
    <source>
        <dbReference type="EMBL" id="RGT56047.1"/>
    </source>
</evidence>
<evidence type="ECO:0000256" key="9">
    <source>
        <dbReference type="HAMAP-Rule" id="MF_01454"/>
    </source>
</evidence>
<organism evidence="13 14">
    <name type="scientific">Solobacterium moorei</name>
    <dbReference type="NCBI Taxonomy" id="102148"/>
    <lineage>
        <taxon>Bacteria</taxon>
        <taxon>Bacillati</taxon>
        <taxon>Bacillota</taxon>
        <taxon>Erysipelotrichia</taxon>
        <taxon>Erysipelotrichales</taxon>
        <taxon>Erysipelotrichaceae</taxon>
        <taxon>Solobacterium</taxon>
    </lineage>
</organism>
<evidence type="ECO:0000256" key="4">
    <source>
        <dbReference type="ARBA" id="ARBA00022723"/>
    </source>
</evidence>
<evidence type="ECO:0000256" key="8">
    <source>
        <dbReference type="ARBA" id="ARBA00023134"/>
    </source>
</evidence>
<dbReference type="Pfam" id="PF09269">
    <property type="entry name" value="DUF1967"/>
    <property type="match status" value="1"/>
</dbReference>
<dbReference type="CDD" id="cd01898">
    <property type="entry name" value="Obg"/>
    <property type="match status" value="1"/>
</dbReference>
<gene>
    <name evidence="9" type="primary">obg</name>
    <name evidence="13" type="ORF">DWX20_04365</name>
</gene>
<feature type="binding site" evidence="9">
    <location>
        <begin position="307"/>
        <end position="309"/>
    </location>
    <ligand>
        <name>GTP</name>
        <dbReference type="ChEBI" id="CHEBI:37565"/>
    </ligand>
</feature>
<reference evidence="13 14" key="1">
    <citation type="submission" date="2018-08" db="EMBL/GenBank/DDBJ databases">
        <title>A genome reference for cultivated species of the human gut microbiota.</title>
        <authorList>
            <person name="Zou Y."/>
            <person name="Xue W."/>
            <person name="Luo G."/>
        </authorList>
    </citation>
    <scope>NUCLEOTIDE SEQUENCE [LARGE SCALE GENOMIC DNA]</scope>
    <source>
        <strain evidence="13 14">AF18-46</strain>
    </source>
</reference>
<evidence type="ECO:0000313" key="14">
    <source>
        <dbReference type="Proteomes" id="UP000284731"/>
    </source>
</evidence>
<dbReference type="PIRSF" id="PIRSF002401">
    <property type="entry name" value="GTP_bd_Obg/CgtA"/>
    <property type="match status" value="1"/>
</dbReference>
<feature type="binding site" evidence="9">
    <location>
        <begin position="189"/>
        <end position="193"/>
    </location>
    <ligand>
        <name>GTP</name>
        <dbReference type="ChEBI" id="CHEBI:37565"/>
    </ligand>
</feature>
<dbReference type="InterPro" id="IPR006169">
    <property type="entry name" value="GTP1_OBG_dom"/>
</dbReference>
<feature type="binding site" evidence="9">
    <location>
        <position position="191"/>
    </location>
    <ligand>
        <name>Mg(2+)</name>
        <dbReference type="ChEBI" id="CHEBI:18420"/>
    </ligand>
</feature>
<dbReference type="PROSITE" id="PS51881">
    <property type="entry name" value="OCT"/>
    <property type="match status" value="1"/>
</dbReference>
<dbReference type="GO" id="GO:0003924">
    <property type="term" value="F:GTPase activity"/>
    <property type="evidence" value="ECO:0007669"/>
    <property type="project" value="UniProtKB-UniRule"/>
</dbReference>
<keyword evidence="3 9" id="KW-0963">Cytoplasm</keyword>
<dbReference type="FunFam" id="2.70.210.12:FF:000001">
    <property type="entry name" value="GTPase Obg"/>
    <property type="match status" value="1"/>
</dbReference>
<keyword evidence="5 9" id="KW-0547">Nucleotide-binding</keyword>
<dbReference type="GO" id="GO:0005737">
    <property type="term" value="C:cytoplasm"/>
    <property type="evidence" value="ECO:0007669"/>
    <property type="project" value="UniProtKB-SubCell"/>
</dbReference>
<dbReference type="PANTHER" id="PTHR11702:SF31">
    <property type="entry name" value="MITOCHONDRIAL RIBOSOME-ASSOCIATED GTPASE 2"/>
    <property type="match status" value="1"/>
</dbReference>
<dbReference type="NCBIfam" id="TIGR02729">
    <property type="entry name" value="Obg_CgtA"/>
    <property type="match status" value="1"/>
</dbReference>
<dbReference type="PROSITE" id="PS51710">
    <property type="entry name" value="G_OBG"/>
    <property type="match status" value="1"/>
</dbReference>
<dbReference type="InterPro" id="IPR006074">
    <property type="entry name" value="GTP1-OBG_CS"/>
</dbReference>
<dbReference type="InterPro" id="IPR036726">
    <property type="entry name" value="GTP1_OBG_dom_sf"/>
</dbReference>
<dbReference type="PRINTS" id="PR00326">
    <property type="entry name" value="GTP1OBG"/>
</dbReference>
<feature type="binding site" evidence="9">
    <location>
        <position position="171"/>
    </location>
    <ligand>
        <name>Mg(2+)</name>
        <dbReference type="ChEBI" id="CHEBI:18420"/>
    </ligand>
</feature>
<name>A0A412PEJ9_9FIRM</name>
<proteinExistence type="inferred from homology"/>
<comment type="subunit">
    <text evidence="9">Monomer.</text>
</comment>
<evidence type="ECO:0000259" key="12">
    <source>
        <dbReference type="PROSITE" id="PS51883"/>
    </source>
</evidence>
<dbReference type="NCBIfam" id="TIGR03595">
    <property type="entry name" value="Obg_CgtA_exten"/>
    <property type="match status" value="1"/>
</dbReference>
<keyword evidence="6 9" id="KW-0378">Hydrolase</keyword>
<dbReference type="InterPro" id="IPR045086">
    <property type="entry name" value="OBG_GTPase"/>
</dbReference>
<accession>A0A412PEJ9</accession>
<sequence>MIDLVKLHVKAGDGGRGCVAWRHEKFYANGGPFGGDGGKGGDIWFAVDTNETTLMKLKFTRKIKAGNGMPGLIKKMHGKSGDDIIVPVPLGTMIRNATNGDLLADLTKPGQKVLIARGGKGGLGNMHFATARNDAPEYAQPGEVGESLDVQVELRLLADAGLIGFPSVGKSTFLSVVTRANPQIAAYPFTTLEPNIGVVQMPNGRSFVLADMPGLIEGAGEGKGLGHEFLRHIKRCRVLIHVIDMSGAERNPVEDYEIINKELTTYDLALEKRPQIVVANKMDDEYAQMYLEEFKKKYPDVKIYETSTLEHIGLDEVLYAALAEIDKAREVEMEAPESTEETVVYRYEPKKPDFKIVKLGPGRFKVDSEKIDRLFDTVDFDKEEETYQFAMTLQKMGVDKALYEAGARNGDQVIVNTFIMDYKE</sequence>
<dbReference type="InterPro" id="IPR015349">
    <property type="entry name" value="OCT_dom"/>
</dbReference>
<dbReference type="Gene3D" id="3.40.50.300">
    <property type="entry name" value="P-loop containing nucleotide triphosphate hydrolases"/>
    <property type="match status" value="1"/>
</dbReference>
<comment type="similarity">
    <text evidence="2 9">Belongs to the TRAFAC class OBG-HflX-like GTPase superfamily. OBG GTPase family.</text>
</comment>
<dbReference type="InterPro" id="IPR031167">
    <property type="entry name" value="G_OBG"/>
</dbReference>
<protein>
    <recommendedName>
        <fullName evidence="9">GTPase Obg</fullName>
        <ecNumber evidence="9">3.6.5.-</ecNumber>
    </recommendedName>
    <alternativeName>
        <fullName evidence="9">GTP-binding protein Obg</fullName>
    </alternativeName>
</protein>
<evidence type="ECO:0000256" key="2">
    <source>
        <dbReference type="ARBA" id="ARBA00007699"/>
    </source>
</evidence>
<dbReference type="Pfam" id="PF01926">
    <property type="entry name" value="MMR_HSR1"/>
    <property type="match status" value="1"/>
</dbReference>
<dbReference type="SUPFAM" id="SSF102741">
    <property type="entry name" value="Obg GTP-binding protein C-terminal domain"/>
    <property type="match status" value="1"/>
</dbReference>
<dbReference type="SUPFAM" id="SSF82051">
    <property type="entry name" value="Obg GTP-binding protein N-terminal domain"/>
    <property type="match status" value="1"/>
</dbReference>
<evidence type="ECO:0000259" key="11">
    <source>
        <dbReference type="PROSITE" id="PS51881"/>
    </source>
</evidence>
<comment type="cofactor">
    <cofactor evidence="1 9">
        <name>Mg(2+)</name>
        <dbReference type="ChEBI" id="CHEBI:18420"/>
    </cofactor>
</comment>
<dbReference type="InterPro" id="IPR006073">
    <property type="entry name" value="GTP-bd"/>
</dbReference>
<evidence type="ECO:0000256" key="3">
    <source>
        <dbReference type="ARBA" id="ARBA00022490"/>
    </source>
</evidence>
<keyword evidence="7 9" id="KW-0460">Magnesium</keyword>
<dbReference type="InterPro" id="IPR027417">
    <property type="entry name" value="P-loop_NTPase"/>
</dbReference>
<dbReference type="InterPro" id="IPR036346">
    <property type="entry name" value="GTP-bd_prot_GTP1/OBG_C_sf"/>
</dbReference>
<dbReference type="SUPFAM" id="SSF52540">
    <property type="entry name" value="P-loop containing nucleoside triphosphate hydrolases"/>
    <property type="match status" value="1"/>
</dbReference>
<comment type="caution">
    <text evidence="13">The sequence shown here is derived from an EMBL/GenBank/DDBJ whole genome shotgun (WGS) entry which is preliminary data.</text>
</comment>
<evidence type="ECO:0000256" key="7">
    <source>
        <dbReference type="ARBA" id="ARBA00022842"/>
    </source>
</evidence>
<dbReference type="NCBIfam" id="NF008956">
    <property type="entry name" value="PRK12299.1"/>
    <property type="match status" value="1"/>
</dbReference>
<dbReference type="GO" id="GO:0042254">
    <property type="term" value="P:ribosome biogenesis"/>
    <property type="evidence" value="ECO:0007669"/>
    <property type="project" value="UniProtKB-UniRule"/>
</dbReference>
<dbReference type="EMBL" id="QRWX01000002">
    <property type="protein sequence ID" value="RGT56047.1"/>
    <property type="molecule type" value="Genomic_DNA"/>
</dbReference>
<dbReference type="InterPro" id="IPR014100">
    <property type="entry name" value="GTP-bd_Obg/CgtA"/>
</dbReference>
<dbReference type="AlphaFoldDB" id="A0A412PEJ9"/>
<dbReference type="NCBIfam" id="NF008955">
    <property type="entry name" value="PRK12297.1"/>
    <property type="match status" value="1"/>
</dbReference>
<feature type="domain" description="OCT" evidence="11">
    <location>
        <begin position="346"/>
        <end position="424"/>
    </location>
</feature>
<feature type="domain" description="Obg" evidence="12">
    <location>
        <begin position="1"/>
        <end position="157"/>
    </location>
</feature>
<dbReference type="Proteomes" id="UP000284731">
    <property type="component" value="Unassembled WGS sequence"/>
</dbReference>